<dbReference type="GO" id="GO:0005737">
    <property type="term" value="C:cytoplasm"/>
    <property type="evidence" value="ECO:0007669"/>
    <property type="project" value="UniProtKB-SubCell"/>
</dbReference>
<dbReference type="GO" id="GO:0006805">
    <property type="term" value="P:xenobiotic metabolic process"/>
    <property type="evidence" value="ECO:0007669"/>
    <property type="project" value="UniProtKB-ARBA"/>
</dbReference>
<keyword evidence="5" id="KW-0128">Catecholamine metabolism</keyword>
<sequence length="300" mass="35574">MAQQEYKLLNDYLFAYKGCVFPIEDVHDLNPEYIDSLEHFQIRDSDVFVITYPKSGTVWTQRIVTLLYEDDFPDSVNQKSYERMPWLEFLEKGKEYNSRPSPRLFCSHLPQHLVPRGLLKKKAKIIYVTRNPKDIIVSYFHFSKFMLKLETHYDLDETLDRFFSGWVIGGSWFDHIKGWYDNRDKFNILFLSYEEMKKDLRSVVVRISEFVGKNLSDAAIDKIVEKVTFKNMKVDPTANYEFLPDDVTDKDKGTFLRKGTVGDWKNSFTVAQSERFDRVFQEKMKDFPMTFVWDISELQG</sequence>
<dbReference type="GO" id="GO:0006584">
    <property type="term" value="P:catecholamine metabolic process"/>
    <property type="evidence" value="ECO:0007669"/>
    <property type="project" value="UniProtKB-KW"/>
</dbReference>
<protein>
    <recommendedName>
        <fullName evidence="6">Sulfotransferase</fullName>
        <ecNumber evidence="6">2.8.2.-</ecNumber>
    </recommendedName>
</protein>
<gene>
    <name evidence="8" type="ORF">MATL_G00003810</name>
</gene>
<keyword evidence="4 6" id="KW-0808">Transferase</keyword>
<comment type="subcellular location">
    <subcellularLocation>
        <location evidence="1">Cytoplasm</location>
    </subcellularLocation>
</comment>
<dbReference type="SUPFAM" id="SSF52540">
    <property type="entry name" value="P-loop containing nucleoside triphosphate hydrolases"/>
    <property type="match status" value="1"/>
</dbReference>
<evidence type="ECO:0000313" key="8">
    <source>
        <dbReference type="EMBL" id="KAG7491449.1"/>
    </source>
</evidence>
<comment type="similarity">
    <text evidence="2 6">Belongs to the sulfotransferase 1 family.</text>
</comment>
<evidence type="ECO:0000313" key="9">
    <source>
        <dbReference type="Proteomes" id="UP001046870"/>
    </source>
</evidence>
<reference evidence="8" key="1">
    <citation type="submission" date="2021-01" db="EMBL/GenBank/DDBJ databases">
        <authorList>
            <person name="Zahm M."/>
            <person name="Roques C."/>
            <person name="Cabau C."/>
            <person name="Klopp C."/>
            <person name="Donnadieu C."/>
            <person name="Jouanno E."/>
            <person name="Lampietro C."/>
            <person name="Louis A."/>
            <person name="Herpin A."/>
            <person name="Echchiki A."/>
            <person name="Berthelot C."/>
            <person name="Parey E."/>
            <person name="Roest-Crollius H."/>
            <person name="Braasch I."/>
            <person name="Postlethwait J."/>
            <person name="Bobe J."/>
            <person name="Montfort J."/>
            <person name="Bouchez O."/>
            <person name="Begum T."/>
            <person name="Mejri S."/>
            <person name="Adams A."/>
            <person name="Chen W.-J."/>
            <person name="Guiguen Y."/>
        </authorList>
    </citation>
    <scope>NUCLEOTIDE SEQUENCE</scope>
    <source>
        <strain evidence="8">YG-15Mar2019-1</strain>
        <tissue evidence="8">Brain</tissue>
    </source>
</reference>
<dbReference type="Proteomes" id="UP001046870">
    <property type="component" value="Chromosome 1"/>
</dbReference>
<dbReference type="InterPro" id="IPR000863">
    <property type="entry name" value="Sulfotransferase_dom"/>
</dbReference>
<name>A0A9D3QFY0_MEGAT</name>
<evidence type="ECO:0000259" key="7">
    <source>
        <dbReference type="Pfam" id="PF00685"/>
    </source>
</evidence>
<dbReference type="PANTHER" id="PTHR11783">
    <property type="entry name" value="SULFOTRANSFERASE SULT"/>
    <property type="match status" value="1"/>
</dbReference>
<dbReference type="Pfam" id="PF00685">
    <property type="entry name" value="Sulfotransfer_1"/>
    <property type="match status" value="1"/>
</dbReference>
<dbReference type="Gene3D" id="3.40.50.300">
    <property type="entry name" value="P-loop containing nucleotide triphosphate hydrolases"/>
    <property type="match status" value="1"/>
</dbReference>
<dbReference type="AlphaFoldDB" id="A0A9D3QFY0"/>
<evidence type="ECO:0000256" key="4">
    <source>
        <dbReference type="ARBA" id="ARBA00022679"/>
    </source>
</evidence>
<evidence type="ECO:0000256" key="3">
    <source>
        <dbReference type="ARBA" id="ARBA00022490"/>
    </source>
</evidence>
<dbReference type="EC" id="2.8.2.-" evidence="6"/>
<accession>A0A9D3QFY0</accession>
<evidence type="ECO:0000256" key="2">
    <source>
        <dbReference type="ARBA" id="ARBA00005771"/>
    </source>
</evidence>
<keyword evidence="3" id="KW-0963">Cytoplasm</keyword>
<evidence type="ECO:0000256" key="6">
    <source>
        <dbReference type="RuleBase" id="RU361155"/>
    </source>
</evidence>
<dbReference type="EMBL" id="JAFDVH010000001">
    <property type="protein sequence ID" value="KAG7491449.1"/>
    <property type="molecule type" value="Genomic_DNA"/>
</dbReference>
<feature type="domain" description="Sulfotransferase" evidence="7">
    <location>
        <begin position="44"/>
        <end position="287"/>
    </location>
</feature>
<proteinExistence type="inferred from homology"/>
<dbReference type="FunFam" id="3.40.50.300:FF:000433">
    <property type="entry name" value="Estrogen sulfotransferase"/>
    <property type="match status" value="1"/>
</dbReference>
<keyword evidence="9" id="KW-1185">Reference proteome</keyword>
<comment type="caution">
    <text evidence="8">The sequence shown here is derived from an EMBL/GenBank/DDBJ whole genome shotgun (WGS) entry which is preliminary data.</text>
</comment>
<evidence type="ECO:0000256" key="1">
    <source>
        <dbReference type="ARBA" id="ARBA00004496"/>
    </source>
</evidence>
<dbReference type="OrthoDB" id="205623at2759"/>
<organism evidence="8 9">
    <name type="scientific">Megalops atlanticus</name>
    <name type="common">Tarpon</name>
    <name type="synonym">Clupea gigantea</name>
    <dbReference type="NCBI Taxonomy" id="7932"/>
    <lineage>
        <taxon>Eukaryota</taxon>
        <taxon>Metazoa</taxon>
        <taxon>Chordata</taxon>
        <taxon>Craniata</taxon>
        <taxon>Vertebrata</taxon>
        <taxon>Euteleostomi</taxon>
        <taxon>Actinopterygii</taxon>
        <taxon>Neopterygii</taxon>
        <taxon>Teleostei</taxon>
        <taxon>Elopiformes</taxon>
        <taxon>Megalopidae</taxon>
        <taxon>Megalops</taxon>
    </lineage>
</organism>
<dbReference type="GO" id="GO:0008146">
    <property type="term" value="F:sulfotransferase activity"/>
    <property type="evidence" value="ECO:0007669"/>
    <property type="project" value="InterPro"/>
</dbReference>
<evidence type="ECO:0000256" key="5">
    <source>
        <dbReference type="ARBA" id="ARBA00022939"/>
    </source>
</evidence>
<dbReference type="InterPro" id="IPR027417">
    <property type="entry name" value="P-loop_NTPase"/>
</dbReference>